<feature type="compositionally biased region" description="Low complexity" evidence="1">
    <location>
        <begin position="366"/>
        <end position="388"/>
    </location>
</feature>
<dbReference type="EMBL" id="PXOF01000016">
    <property type="protein sequence ID" value="RGP75173.1"/>
    <property type="molecule type" value="Genomic_DNA"/>
</dbReference>
<organism evidence="2 3">
    <name type="scientific">Fusarium sporotrichioides</name>
    <dbReference type="NCBI Taxonomy" id="5514"/>
    <lineage>
        <taxon>Eukaryota</taxon>
        <taxon>Fungi</taxon>
        <taxon>Dikarya</taxon>
        <taxon>Ascomycota</taxon>
        <taxon>Pezizomycotina</taxon>
        <taxon>Sordariomycetes</taxon>
        <taxon>Hypocreomycetidae</taxon>
        <taxon>Hypocreales</taxon>
        <taxon>Nectriaceae</taxon>
        <taxon>Fusarium</taxon>
    </lineage>
</organism>
<keyword evidence="3" id="KW-1185">Reference proteome</keyword>
<reference evidence="2 3" key="1">
    <citation type="journal article" date="2018" name="PLoS Pathog.">
        <title>Evolution of structural diversity of trichothecenes, a family of toxins produced by plant pathogenic and entomopathogenic fungi.</title>
        <authorList>
            <person name="Proctor R.H."/>
            <person name="McCormick S.P."/>
            <person name="Kim H.S."/>
            <person name="Cardoza R.E."/>
            <person name="Stanley A.M."/>
            <person name="Lindo L."/>
            <person name="Kelly A."/>
            <person name="Brown D.W."/>
            <person name="Lee T."/>
            <person name="Vaughan M.M."/>
            <person name="Alexander N.J."/>
            <person name="Busman M."/>
            <person name="Gutierrez S."/>
        </authorList>
    </citation>
    <scope>NUCLEOTIDE SEQUENCE [LARGE SCALE GENOMIC DNA]</scope>
    <source>
        <strain evidence="2 3">NRRL 3299</strain>
    </source>
</reference>
<dbReference type="Proteomes" id="UP000266152">
    <property type="component" value="Unassembled WGS sequence"/>
</dbReference>
<feature type="compositionally biased region" description="Low complexity" evidence="1">
    <location>
        <begin position="88"/>
        <end position="117"/>
    </location>
</feature>
<name>A0A395SRU1_FUSSP</name>
<feature type="compositionally biased region" description="Low complexity" evidence="1">
    <location>
        <begin position="54"/>
        <end position="63"/>
    </location>
</feature>
<feature type="region of interest" description="Disordered" evidence="1">
    <location>
        <begin position="363"/>
        <end position="390"/>
    </location>
</feature>
<sequence>MTPPNRQRNPALASRSGRLKLNVLEDAIRQASGRSRSPTSLSPISKDRSRRRSSSSVTSNTTESIRRHSNSRSRGQLNTLPFPDQPIQLQTQPPQSFSPSLSQHESSSFPPFPFEESAIFTGDEPPSQGQSPVVPVAQPSGHNSNWQLTAQPLQTLSRAQSAKVKDGQMIRITLKTQTTEVPCIAKCYLNRALSVVDNDFARNWNIKIHPVPKSRWKDAKHWCVLDVIDVETVGSVQQQLRIRLGKLPDQRFNVELGIDALKSLRLVDEVVTKMANPNTEAVSPLSRSAPPSQYPSWADINPSSSYMQPQQQQQQFQDSLGQYMFTSPTPQQFNPGRNRALTVPSGIPLIRIDTSFDNSLPVPMPLCDSGSGEDSSSPWDSLSLASQSFQDDDRSVWSPAISECGGHSSSYDTCMK</sequence>
<accession>A0A395SRU1</accession>
<feature type="region of interest" description="Disordered" evidence="1">
    <location>
        <begin position="28"/>
        <end position="133"/>
    </location>
</feature>
<gene>
    <name evidence="2" type="ORF">FSPOR_795</name>
</gene>
<evidence type="ECO:0000313" key="3">
    <source>
        <dbReference type="Proteomes" id="UP000266152"/>
    </source>
</evidence>
<comment type="caution">
    <text evidence="2">The sequence shown here is derived from an EMBL/GenBank/DDBJ whole genome shotgun (WGS) entry which is preliminary data.</text>
</comment>
<proteinExistence type="predicted"/>
<dbReference type="AlphaFoldDB" id="A0A395SRU1"/>
<protein>
    <submittedName>
        <fullName evidence="2">3-ketoacyl-peroxisomal</fullName>
    </submittedName>
</protein>
<evidence type="ECO:0000256" key="1">
    <source>
        <dbReference type="SAM" id="MobiDB-lite"/>
    </source>
</evidence>
<evidence type="ECO:0000313" key="2">
    <source>
        <dbReference type="EMBL" id="RGP75173.1"/>
    </source>
</evidence>
<feature type="compositionally biased region" description="Polar residues" evidence="1">
    <location>
        <begin position="32"/>
        <end position="41"/>
    </location>
</feature>